<name>A0A4R8UWK2_9MICO</name>
<dbReference type="PROSITE" id="PS50076">
    <property type="entry name" value="DNAJ_2"/>
    <property type="match status" value="1"/>
</dbReference>
<dbReference type="AlphaFoldDB" id="A0A4R8UWK2"/>
<keyword evidence="2" id="KW-1133">Transmembrane helix</keyword>
<dbReference type="SUPFAM" id="SSF46565">
    <property type="entry name" value="Chaperone J-domain"/>
    <property type="match status" value="1"/>
</dbReference>
<keyword evidence="2" id="KW-0812">Transmembrane</keyword>
<reference evidence="4 5" key="1">
    <citation type="submission" date="2019-03" db="EMBL/GenBank/DDBJ databases">
        <title>Genomics of glacier-inhabiting Cryobacterium strains.</title>
        <authorList>
            <person name="Liu Q."/>
            <person name="Xin Y.-H."/>
        </authorList>
    </citation>
    <scope>NUCLEOTIDE SEQUENCE [LARGE SCALE GENOMIC DNA]</scope>
    <source>
        <strain evidence="4 5">HLT2-23</strain>
    </source>
</reference>
<dbReference type="EMBL" id="SOEY01000023">
    <property type="protein sequence ID" value="TFB71877.1"/>
    <property type="molecule type" value="Genomic_DNA"/>
</dbReference>
<gene>
    <name evidence="4" type="ORF">E3O06_11490</name>
</gene>
<evidence type="ECO:0000259" key="3">
    <source>
        <dbReference type="PROSITE" id="PS50076"/>
    </source>
</evidence>
<keyword evidence="2" id="KW-0472">Membrane</keyword>
<evidence type="ECO:0000256" key="1">
    <source>
        <dbReference type="SAM" id="MobiDB-lite"/>
    </source>
</evidence>
<dbReference type="OrthoDB" id="4663611at2"/>
<feature type="transmembrane region" description="Helical" evidence="2">
    <location>
        <begin position="134"/>
        <end position="153"/>
    </location>
</feature>
<feature type="region of interest" description="Disordered" evidence="1">
    <location>
        <begin position="84"/>
        <end position="105"/>
    </location>
</feature>
<dbReference type="InterPro" id="IPR001623">
    <property type="entry name" value="DnaJ_domain"/>
</dbReference>
<feature type="domain" description="J" evidence="3">
    <location>
        <begin position="5"/>
        <end position="74"/>
    </location>
</feature>
<dbReference type="Gene3D" id="1.10.287.110">
    <property type="entry name" value="DnaJ domain"/>
    <property type="match status" value="1"/>
</dbReference>
<keyword evidence="5" id="KW-1185">Reference proteome</keyword>
<evidence type="ECO:0000313" key="4">
    <source>
        <dbReference type="EMBL" id="TFB71877.1"/>
    </source>
</evidence>
<feature type="region of interest" description="Disordered" evidence="1">
    <location>
        <begin position="157"/>
        <end position="183"/>
    </location>
</feature>
<evidence type="ECO:0000256" key="2">
    <source>
        <dbReference type="SAM" id="Phobius"/>
    </source>
</evidence>
<comment type="caution">
    <text evidence="4">The sequence shown here is derived from an EMBL/GenBank/DDBJ whole genome shotgun (WGS) entry which is preliminary data.</text>
</comment>
<sequence length="553" mass="58363">MAELTHYELLGVDRLADVETIRAAVRGQRRVWTQRQGLPSLEVRHEADRMTSRITEAERVLTDPAQRAAYDAALPVLRQADAPVPVPTATPAPTADAAPSPFVTPNAANSGASPLALSTDWIDRAKAWVLGRKILASSIAGGVVLLIVIIAAANSGQPPQSTVAIDDTSVSDTDTEGETAEPEPTIRATPAATTAVDLATDLRIENEVVYAYNSPYNFVTGLGREFEPSMVAATATASDTVVSYAGTGADARIVVWASVLHPAVDLTPETYEQVLVYVNPTTFTQTGTTALSTVPTRPDTPTLVGTPDGTVLLTEGGNSYAGTGELTSAYSAATGAAVWQREGAVNRIVGGLALIENMVAAEASPYGVRCRDVVAVVPATGTVTWGVDASQFADPEDNCGYIALTDPVVMDTDRWASSTYTAVRGYREQAIYLSATGAKVTWREGDDLGSGLADPVTGLVFSTYSSSTSAPRPTLVYDPVGGTSYFSLAADQAVNLDLQVEAFFNGMLYATTTSERLLIDARTGVTVSKDWTEAPIGVVEGWAIYRNGRMEKL</sequence>
<accession>A0A4R8UWK2</accession>
<protein>
    <recommendedName>
        <fullName evidence="3">J domain-containing protein</fullName>
    </recommendedName>
</protein>
<evidence type="ECO:0000313" key="5">
    <source>
        <dbReference type="Proteomes" id="UP000298173"/>
    </source>
</evidence>
<dbReference type="RefSeq" id="WP_134503528.1">
    <property type="nucleotide sequence ID" value="NZ_SOEY01000023.1"/>
</dbReference>
<dbReference type="InterPro" id="IPR036869">
    <property type="entry name" value="J_dom_sf"/>
</dbReference>
<feature type="compositionally biased region" description="Polar residues" evidence="1">
    <location>
        <begin position="157"/>
        <end position="172"/>
    </location>
</feature>
<proteinExistence type="predicted"/>
<organism evidence="4 5">
    <name type="scientific">Cryobacterium glaciale</name>
    <dbReference type="NCBI Taxonomy" id="1259145"/>
    <lineage>
        <taxon>Bacteria</taxon>
        <taxon>Bacillati</taxon>
        <taxon>Actinomycetota</taxon>
        <taxon>Actinomycetes</taxon>
        <taxon>Micrococcales</taxon>
        <taxon>Microbacteriaceae</taxon>
        <taxon>Cryobacterium</taxon>
    </lineage>
</organism>
<dbReference type="Proteomes" id="UP000298173">
    <property type="component" value="Unassembled WGS sequence"/>
</dbReference>